<dbReference type="Pfam" id="PF01019">
    <property type="entry name" value="G_glu_transpept"/>
    <property type="match status" value="1"/>
</dbReference>
<dbReference type="PANTHER" id="PTHR43881">
    <property type="entry name" value="GAMMA-GLUTAMYLTRANSPEPTIDASE (AFU_ORTHOLOGUE AFUA_4G13580)"/>
    <property type="match status" value="1"/>
</dbReference>
<proteinExistence type="predicted"/>
<dbReference type="PRINTS" id="PR01210">
    <property type="entry name" value="GGTRANSPTASE"/>
</dbReference>
<evidence type="ECO:0000313" key="2">
    <source>
        <dbReference type="RefSeq" id="XP_065645205.1"/>
    </source>
</evidence>
<organism evidence="1 2">
    <name type="scientific">Hydra vulgaris</name>
    <name type="common">Hydra</name>
    <name type="synonym">Hydra attenuata</name>
    <dbReference type="NCBI Taxonomy" id="6087"/>
    <lineage>
        <taxon>Eukaryota</taxon>
        <taxon>Metazoa</taxon>
        <taxon>Cnidaria</taxon>
        <taxon>Hydrozoa</taxon>
        <taxon>Hydroidolina</taxon>
        <taxon>Anthoathecata</taxon>
        <taxon>Aplanulata</taxon>
        <taxon>Hydridae</taxon>
        <taxon>Hydra</taxon>
    </lineage>
</organism>
<dbReference type="InterPro" id="IPR043137">
    <property type="entry name" value="GGT_ssub_C"/>
</dbReference>
<name>A0ABM4B8M5_HYDVU</name>
<dbReference type="SUPFAM" id="SSF56235">
    <property type="entry name" value="N-terminal nucleophile aminohydrolases (Ntn hydrolases)"/>
    <property type="match status" value="1"/>
</dbReference>
<keyword evidence="1" id="KW-1185">Reference proteome</keyword>
<dbReference type="InterPro" id="IPR052896">
    <property type="entry name" value="GGT-like_enzyme"/>
</dbReference>
<reference evidence="1" key="1">
    <citation type="submission" date="2025-05" db="UniProtKB">
        <authorList>
            <consortium name="RefSeq"/>
        </authorList>
    </citation>
    <scope>NUCLEOTIDE SEQUENCE [LARGE SCALE GENOMIC DNA]</scope>
</reference>
<dbReference type="GeneID" id="100210807"/>
<evidence type="ECO:0000313" key="1">
    <source>
        <dbReference type="Proteomes" id="UP001652625"/>
    </source>
</evidence>
<dbReference type="InterPro" id="IPR029055">
    <property type="entry name" value="Ntn_hydrolases_N"/>
</dbReference>
<dbReference type="InterPro" id="IPR043138">
    <property type="entry name" value="GGT_lsub"/>
</dbReference>
<gene>
    <name evidence="2" type="primary">LOC100210807</name>
</gene>
<dbReference type="RefSeq" id="XP_065645205.1">
    <property type="nucleotide sequence ID" value="XM_065789133.1"/>
</dbReference>
<dbReference type="Gene3D" id="3.60.20.40">
    <property type="match status" value="1"/>
</dbReference>
<sequence>MLGEKFYSRRSTVLAKHAAVATSNPIASEVGLSLLKNGANAAEAAVGIAAVLNLVDPGMTGLGGDCFVLFYDNKLKTVKGINGSGRSPNKLTIDLLSEQGISIEKAFKKIPRSSAYSVMVPGAAAAWIDCVEKFGSGKKSLEDIFGPAIRLAEDGFFLHEVTATLNQQNYLHLKTNATSYGTDLLVNGKPPTTGQLIRNQKFAQVLKDLAINGKEGFYKGRIADEIVKTVQGNGGCLTMEDMESHCSTFDEPIFTDYRGFRVWEMPPNGQGVVPLMILNILEGYNIEKEVRMSSSLFHKLIESTNLAFEEGFKCISDPVFKPNNVEPFLSKKYAEEMRRSINLEKASPKIYSRSGVNTGTDTVYFSVVDNDGNACSFINSNYYVFGSGLVPKDCGFVLQNRASNFLLRKNHGNCVGPRKRSYHTIIPAMVTHASNNDLFACFGVTGGFMQPQGHVQVLLNLIDFGMSPQNALCHPRCFVKHYSIKPHTVYLEEGIPEKVFEELKVLGHNVVNVSNFNRLMFGQGQVIQVRRDEQGNRVLWCGSDSRADGCALGY</sequence>
<accession>A0ABM4B8M5</accession>
<dbReference type="Gene3D" id="1.10.246.130">
    <property type="match status" value="1"/>
</dbReference>
<dbReference type="Proteomes" id="UP001652625">
    <property type="component" value="Chromosome 01"/>
</dbReference>
<dbReference type="PANTHER" id="PTHR43881:SF1">
    <property type="entry name" value="GAMMA-GLUTAMYLTRANSPEPTIDASE (AFU_ORTHOLOGUE AFUA_4G13580)"/>
    <property type="match status" value="1"/>
</dbReference>
<reference evidence="2" key="2">
    <citation type="submission" date="2025-08" db="UniProtKB">
        <authorList>
            <consortium name="RefSeq"/>
        </authorList>
    </citation>
    <scope>IDENTIFICATION</scope>
</reference>
<protein>
    <submittedName>
        <fullName evidence="2">Glutathione hydrolase-like YwrD proenzyme isoform X2</fullName>
    </submittedName>
</protein>